<dbReference type="Proteomes" id="UP000529783">
    <property type="component" value="Unassembled WGS sequence"/>
</dbReference>
<keyword evidence="2" id="KW-1185">Reference proteome</keyword>
<evidence type="ECO:0000313" key="1">
    <source>
        <dbReference type="EMBL" id="NYD47150.1"/>
    </source>
</evidence>
<sequence length="191" mass="20886">MERRLAMKHTRRPVVIHGGPADVVIVIEDREEIEVVLDYRGRGLTKVPGQAILFSDTYDDKVNGRHRRGLSRIQTVTVRLPLSVRQLDATSRGTINVEGPAEWVFLDGRKGITIEELTLGALNSASGPIDVGRAAGKVHLYTRGGKVGVRADRPTELVISTRGGDVEVSGRWDEDALVIREGCGEVTLDRG</sequence>
<protein>
    <recommendedName>
        <fullName evidence="3">Adhesin domain-containing protein</fullName>
    </recommendedName>
</protein>
<reference evidence="1 2" key="1">
    <citation type="submission" date="2020-07" db="EMBL/GenBank/DDBJ databases">
        <title>Sequencing the genomes of 1000 actinobacteria strains.</title>
        <authorList>
            <person name="Klenk H.-P."/>
        </authorList>
    </citation>
    <scope>NUCLEOTIDE SEQUENCE [LARGE SCALE GENOMIC DNA]</scope>
    <source>
        <strain evidence="1 2">DSM 40398</strain>
    </source>
</reference>
<accession>A0A7Y9EGY3</accession>
<dbReference type="EMBL" id="JACCBA010000001">
    <property type="protein sequence ID" value="NYD47150.1"/>
    <property type="molecule type" value="Genomic_DNA"/>
</dbReference>
<dbReference type="RefSeq" id="WP_179844275.1">
    <property type="nucleotide sequence ID" value="NZ_JACCBA010000001.1"/>
</dbReference>
<gene>
    <name evidence="1" type="ORF">BJY14_003133</name>
</gene>
<proteinExistence type="predicted"/>
<organism evidence="1 2">
    <name type="scientific">Actinomadura luteofluorescens</name>
    <dbReference type="NCBI Taxonomy" id="46163"/>
    <lineage>
        <taxon>Bacteria</taxon>
        <taxon>Bacillati</taxon>
        <taxon>Actinomycetota</taxon>
        <taxon>Actinomycetes</taxon>
        <taxon>Streptosporangiales</taxon>
        <taxon>Thermomonosporaceae</taxon>
        <taxon>Actinomadura</taxon>
    </lineage>
</organism>
<comment type="caution">
    <text evidence="1">The sequence shown here is derived from an EMBL/GenBank/DDBJ whole genome shotgun (WGS) entry which is preliminary data.</text>
</comment>
<evidence type="ECO:0000313" key="2">
    <source>
        <dbReference type="Proteomes" id="UP000529783"/>
    </source>
</evidence>
<name>A0A7Y9EGY3_9ACTN</name>
<dbReference type="AlphaFoldDB" id="A0A7Y9EGY3"/>
<evidence type="ECO:0008006" key="3">
    <source>
        <dbReference type="Google" id="ProtNLM"/>
    </source>
</evidence>